<gene>
    <name evidence="4" type="ORF">SAMN05216605_102423</name>
</gene>
<sequence length="181" mass="19988">MLATMYQLALEKDYRDITVQDLLDRSGIARSTFYAHFRDKEDLLVAGYGVMGMPAVQTRLSNGRARTVLVVCSWLFVATKKHAALTTSLMSGASREIVLSHLENLLIIQVRDHLKRHGGYQSDGIGGEIAVRSLVGGLLGIWRWSVRQGYVDAPLEITGAFNQLISEGLWPQTLDIAAQST</sequence>
<dbReference type="Gene3D" id="1.10.357.10">
    <property type="entry name" value="Tetracycline Repressor, domain 2"/>
    <property type="match status" value="1"/>
</dbReference>
<evidence type="ECO:0000313" key="5">
    <source>
        <dbReference type="Proteomes" id="UP000182894"/>
    </source>
</evidence>
<evidence type="ECO:0000256" key="2">
    <source>
        <dbReference type="PROSITE-ProRule" id="PRU00335"/>
    </source>
</evidence>
<dbReference type="RefSeq" id="WP_083370611.1">
    <property type="nucleotide sequence ID" value="NZ_FNCO01000002.1"/>
</dbReference>
<keyword evidence="5" id="KW-1185">Reference proteome</keyword>
<dbReference type="AlphaFoldDB" id="A0A1G7V9T4"/>
<proteinExistence type="predicted"/>
<evidence type="ECO:0000259" key="3">
    <source>
        <dbReference type="PROSITE" id="PS50977"/>
    </source>
</evidence>
<dbReference type="PRINTS" id="PR00455">
    <property type="entry name" value="HTHTETR"/>
</dbReference>
<dbReference type="InterPro" id="IPR009057">
    <property type="entry name" value="Homeodomain-like_sf"/>
</dbReference>
<evidence type="ECO:0000256" key="1">
    <source>
        <dbReference type="ARBA" id="ARBA00023125"/>
    </source>
</evidence>
<feature type="DNA-binding region" description="H-T-H motif" evidence="2">
    <location>
        <begin position="18"/>
        <end position="37"/>
    </location>
</feature>
<dbReference type="PROSITE" id="PS50977">
    <property type="entry name" value="HTH_TETR_2"/>
    <property type="match status" value="1"/>
</dbReference>
<dbReference type="PANTHER" id="PTHR43479:SF7">
    <property type="entry name" value="TETR-FAMILY TRANSCRIPTIONAL REGULATOR"/>
    <property type="match status" value="1"/>
</dbReference>
<feature type="domain" description="HTH tetR-type" evidence="3">
    <location>
        <begin position="1"/>
        <end position="55"/>
    </location>
</feature>
<reference evidence="5" key="1">
    <citation type="submission" date="2016-10" db="EMBL/GenBank/DDBJ databases">
        <authorList>
            <person name="Varghese N."/>
            <person name="Submissions S."/>
        </authorList>
    </citation>
    <scope>NUCLEOTIDE SEQUENCE [LARGE SCALE GENOMIC DNA]</scope>
    <source>
        <strain evidence="5">ATCC 700689</strain>
    </source>
</reference>
<dbReference type="GO" id="GO:0003677">
    <property type="term" value="F:DNA binding"/>
    <property type="evidence" value="ECO:0007669"/>
    <property type="project" value="UniProtKB-UniRule"/>
</dbReference>
<keyword evidence="1 2" id="KW-0238">DNA-binding</keyword>
<dbReference type="STRING" id="89065.SAMN05216605_102423"/>
<organism evidence="4 5">
    <name type="scientific">Pseudomonas abietaniphila</name>
    <dbReference type="NCBI Taxonomy" id="89065"/>
    <lineage>
        <taxon>Bacteria</taxon>
        <taxon>Pseudomonadati</taxon>
        <taxon>Pseudomonadota</taxon>
        <taxon>Gammaproteobacteria</taxon>
        <taxon>Pseudomonadales</taxon>
        <taxon>Pseudomonadaceae</taxon>
        <taxon>Pseudomonas</taxon>
    </lineage>
</organism>
<dbReference type="SUPFAM" id="SSF46689">
    <property type="entry name" value="Homeodomain-like"/>
    <property type="match status" value="1"/>
</dbReference>
<dbReference type="Pfam" id="PF00440">
    <property type="entry name" value="TetR_N"/>
    <property type="match status" value="1"/>
</dbReference>
<evidence type="ECO:0000313" key="4">
    <source>
        <dbReference type="EMBL" id="SDG56099.1"/>
    </source>
</evidence>
<dbReference type="PANTHER" id="PTHR43479">
    <property type="entry name" value="ACREF/ENVCD OPERON REPRESSOR-RELATED"/>
    <property type="match status" value="1"/>
</dbReference>
<accession>A0A1G7V9T4</accession>
<dbReference type="InterPro" id="IPR001647">
    <property type="entry name" value="HTH_TetR"/>
</dbReference>
<name>A0A1G7V9T4_9PSED</name>
<dbReference type="InterPro" id="IPR050624">
    <property type="entry name" value="HTH-type_Tx_Regulator"/>
</dbReference>
<protein>
    <submittedName>
        <fullName evidence="4">Transcriptional regulator, TetR family</fullName>
    </submittedName>
</protein>
<dbReference type="EMBL" id="FNCO01000002">
    <property type="protein sequence ID" value="SDG56099.1"/>
    <property type="molecule type" value="Genomic_DNA"/>
</dbReference>
<dbReference type="Proteomes" id="UP000182894">
    <property type="component" value="Unassembled WGS sequence"/>
</dbReference>
<dbReference type="OrthoDB" id="9811084at2"/>